<dbReference type="PROSITE" id="PS52004">
    <property type="entry name" value="KS3_2"/>
    <property type="match status" value="1"/>
</dbReference>
<dbReference type="UniPathway" id="UPA00094"/>
<evidence type="ECO:0000256" key="2">
    <source>
        <dbReference type="ARBA" id="ARBA00008467"/>
    </source>
</evidence>
<dbReference type="CDD" id="cd00834">
    <property type="entry name" value="KAS_I_II"/>
    <property type="match status" value="1"/>
</dbReference>
<dbReference type="PROSITE" id="PS00606">
    <property type="entry name" value="KS3_1"/>
    <property type="match status" value="1"/>
</dbReference>
<dbReference type="STRING" id="1230338.MOMA_03915"/>
<dbReference type="FunFam" id="3.40.47.10:FF:000009">
    <property type="entry name" value="3-oxoacyl-[acyl-carrier-protein] synthase 2"/>
    <property type="match status" value="1"/>
</dbReference>
<keyword evidence="16" id="KW-1185">Reference proteome</keyword>
<keyword evidence="7" id="KW-0276">Fatty acid metabolism</keyword>
<evidence type="ECO:0000256" key="8">
    <source>
        <dbReference type="ARBA" id="ARBA00023098"/>
    </source>
</evidence>
<dbReference type="InterPro" id="IPR018201">
    <property type="entry name" value="Ketoacyl_synth_AS"/>
</dbReference>
<dbReference type="InterPro" id="IPR016039">
    <property type="entry name" value="Thiolase-like"/>
</dbReference>
<evidence type="ECO:0000313" key="15">
    <source>
        <dbReference type="EMBL" id="ELA09519.1"/>
    </source>
</evidence>
<feature type="active site" description="For beta-ketoacyl synthase activity" evidence="12">
    <location>
        <position position="183"/>
    </location>
</feature>
<dbReference type="NCBIfam" id="NF004970">
    <property type="entry name" value="PRK06333.1"/>
    <property type="match status" value="1"/>
</dbReference>
<comment type="catalytic activity">
    <reaction evidence="11">
        <text>a fatty acyl-[ACP] + malonyl-[ACP] + H(+) = a 3-oxoacyl-[ACP] + holo-[ACP] + CO2</text>
        <dbReference type="Rhea" id="RHEA:22836"/>
        <dbReference type="Rhea" id="RHEA-COMP:9623"/>
        <dbReference type="Rhea" id="RHEA-COMP:9685"/>
        <dbReference type="Rhea" id="RHEA-COMP:9916"/>
        <dbReference type="Rhea" id="RHEA-COMP:14125"/>
        <dbReference type="ChEBI" id="CHEBI:15378"/>
        <dbReference type="ChEBI" id="CHEBI:16526"/>
        <dbReference type="ChEBI" id="CHEBI:64479"/>
        <dbReference type="ChEBI" id="CHEBI:78449"/>
        <dbReference type="ChEBI" id="CHEBI:78776"/>
        <dbReference type="ChEBI" id="CHEBI:138651"/>
    </reaction>
</comment>
<dbReference type="eggNOG" id="COG0304">
    <property type="taxonomic scope" value="Bacteria"/>
</dbReference>
<dbReference type="InterPro" id="IPR017568">
    <property type="entry name" value="3-oxoacyl-ACP_synth-2"/>
</dbReference>
<evidence type="ECO:0000259" key="14">
    <source>
        <dbReference type="PROSITE" id="PS52004"/>
    </source>
</evidence>
<dbReference type="EC" id="2.3.1.179" evidence="3 11"/>
<dbReference type="Gene3D" id="3.40.47.10">
    <property type="match status" value="1"/>
</dbReference>
<comment type="similarity">
    <text evidence="2 11 13">Belongs to the thiolase-like superfamily. Beta-ketoacyl-ACP synthases family.</text>
</comment>
<dbReference type="Pfam" id="PF02801">
    <property type="entry name" value="Ketoacyl-synt_C"/>
    <property type="match status" value="1"/>
</dbReference>
<dbReference type="NCBIfam" id="NF005589">
    <property type="entry name" value="PRK07314.1"/>
    <property type="match status" value="1"/>
</dbReference>
<dbReference type="SMART" id="SM00825">
    <property type="entry name" value="PKS_KS"/>
    <property type="match status" value="1"/>
</dbReference>
<dbReference type="PANTHER" id="PTHR11712">
    <property type="entry name" value="POLYKETIDE SYNTHASE-RELATED"/>
    <property type="match status" value="1"/>
</dbReference>
<comment type="pathway">
    <text evidence="1 11">Lipid metabolism; fatty acid biosynthesis.</text>
</comment>
<dbReference type="PATRIC" id="fig|1230338.3.peg.849"/>
<evidence type="ECO:0000256" key="9">
    <source>
        <dbReference type="ARBA" id="ARBA00023160"/>
    </source>
</evidence>
<keyword evidence="9 11" id="KW-0275">Fatty acid biosynthesis</keyword>
<dbReference type="InterPro" id="IPR000794">
    <property type="entry name" value="Beta-ketoacyl_synthase"/>
</dbReference>
<evidence type="ECO:0000313" key="16">
    <source>
        <dbReference type="Proteomes" id="UP000023795"/>
    </source>
</evidence>
<proteinExistence type="inferred from homology"/>
<sequence>MTSRQKTPHFSRSDDERVVITGMGAITPLGLDVDSSWQAIVAGKSGIRAIDAFDTQDLRSKIAGLVNDFDVNQYMSAKDARRYDMFVQYGVAAAAQALQNAGLIDGLQAETVKNVDPTRIGVVIGSGIGGISNIEDNANKLIHDGVRKISPFFIPSAIVNMTAGQVAIRHGIQGPNLAVATACTTSTHAIGLACRLIAYGDADVMVAGGSEKASNQLGMGGFAAMQALSTRNDEPTKASRPFDKDRDGFVLGDGAGVVVLERLSHAKARGATILAEIAGFGMSDDATHITAPPEDGAGAKRAMQLALADAGIEADKIGYVNAHGTSTPLGDVAESRAIASLFGNNPNFAVSSTKSMTGHLLGSAGSVEVIFSIKTLQQQVLPPTINLDNPDPNCTLDYVPNTARQVSGLNYVISNSFGFGGTNGSILLAKW</sequence>
<comment type="function">
    <text evidence="11">Involved in the type II fatty acid elongation cycle. Catalyzes the elongation of a wide range of acyl-ACP by the addition of two carbons from malonyl-ACP to an acyl acceptor. Can efficiently catalyze the conversion of palmitoleoyl-ACP (cis-hexadec-9-enoyl-ACP) to cis-vaccenoyl-ACP (cis-octadec-11-enoyl-ACP), an essential step in the thermal regulation of fatty acid composition.</text>
</comment>
<keyword evidence="6 11" id="KW-0808">Transferase</keyword>
<evidence type="ECO:0000256" key="12">
    <source>
        <dbReference type="PIRSR" id="PIRSR000447-1"/>
    </source>
</evidence>
<dbReference type="GO" id="GO:0004315">
    <property type="term" value="F:3-oxoacyl-[acyl-carrier-protein] synthase activity"/>
    <property type="evidence" value="ECO:0007669"/>
    <property type="project" value="UniProtKB-UniRule"/>
</dbReference>
<comment type="catalytic activity">
    <reaction evidence="11">
        <text>(9Z)-hexadecenoyl-[ACP] + malonyl-[ACP] + H(+) = 3-oxo-(11Z)-octadecenoyl-[ACP] + holo-[ACP] + CO2</text>
        <dbReference type="Rhea" id="RHEA:55040"/>
        <dbReference type="Rhea" id="RHEA-COMP:9623"/>
        <dbReference type="Rhea" id="RHEA-COMP:9685"/>
        <dbReference type="Rhea" id="RHEA-COMP:10800"/>
        <dbReference type="Rhea" id="RHEA-COMP:14074"/>
        <dbReference type="ChEBI" id="CHEBI:15378"/>
        <dbReference type="ChEBI" id="CHEBI:16526"/>
        <dbReference type="ChEBI" id="CHEBI:64479"/>
        <dbReference type="ChEBI" id="CHEBI:78449"/>
        <dbReference type="ChEBI" id="CHEBI:83989"/>
        <dbReference type="ChEBI" id="CHEBI:138538"/>
        <dbReference type="EC" id="2.3.1.179"/>
    </reaction>
</comment>
<evidence type="ECO:0000256" key="11">
    <source>
        <dbReference type="PIRNR" id="PIRNR000447"/>
    </source>
</evidence>
<comment type="caution">
    <text evidence="15">The sequence shown here is derived from an EMBL/GenBank/DDBJ whole genome shotgun (WGS) entry which is preliminary data.</text>
</comment>
<dbReference type="RefSeq" id="WP_009767338.1">
    <property type="nucleotide sequence ID" value="NZ_ANIN01000001.1"/>
</dbReference>
<dbReference type="InterPro" id="IPR014030">
    <property type="entry name" value="Ketoacyl_synth_N"/>
</dbReference>
<dbReference type="PIRSF" id="PIRSF000447">
    <property type="entry name" value="KAS_II"/>
    <property type="match status" value="1"/>
</dbReference>
<keyword evidence="8" id="KW-0443">Lipid metabolism</keyword>
<dbReference type="EMBL" id="ANIN01000001">
    <property type="protein sequence ID" value="ELA09519.1"/>
    <property type="molecule type" value="Genomic_DNA"/>
</dbReference>
<dbReference type="OrthoDB" id="9808669at2"/>
<evidence type="ECO:0000256" key="7">
    <source>
        <dbReference type="ARBA" id="ARBA00022832"/>
    </source>
</evidence>
<name>L2F8Y2_9GAMM</name>
<reference evidence="15 16" key="1">
    <citation type="journal article" date="2013" name="Genome Announc.">
        <title>Genome Sequence of Moraxella macacae 0408225, a Novel Bacterial Species Isolated from a Cynomolgus Macaque with Epistaxis.</title>
        <authorList>
            <person name="Ladner J.T."/>
            <person name="Whitehouse C.A."/>
            <person name="Koroleva G.I."/>
            <person name="Palacios G.F."/>
        </authorList>
    </citation>
    <scope>NUCLEOTIDE SEQUENCE [LARGE SCALE GENOMIC DNA]</scope>
    <source>
        <strain evidence="15 16">0408225</strain>
    </source>
</reference>
<keyword evidence="5 11" id="KW-0444">Lipid biosynthesis</keyword>
<protein>
    <recommendedName>
        <fullName evidence="4 11">3-oxoacyl-[acyl-carrier-protein] synthase 2</fullName>
        <ecNumber evidence="3 11">2.3.1.179</ecNumber>
    </recommendedName>
</protein>
<dbReference type="NCBIfam" id="TIGR03150">
    <property type="entry name" value="fabF"/>
    <property type="match status" value="1"/>
</dbReference>
<feature type="domain" description="Ketosynthase family 3 (KS3)" evidence="14">
    <location>
        <begin position="15"/>
        <end position="430"/>
    </location>
</feature>
<dbReference type="AlphaFoldDB" id="L2F8Y2"/>
<evidence type="ECO:0000256" key="3">
    <source>
        <dbReference type="ARBA" id="ARBA00012356"/>
    </source>
</evidence>
<dbReference type="GO" id="GO:0006633">
    <property type="term" value="P:fatty acid biosynthetic process"/>
    <property type="evidence" value="ECO:0007669"/>
    <property type="project" value="UniProtKB-UniRule"/>
</dbReference>
<accession>L2F8Y2</accession>
<dbReference type="GO" id="GO:0005829">
    <property type="term" value="C:cytosol"/>
    <property type="evidence" value="ECO:0007669"/>
    <property type="project" value="TreeGrafter"/>
</dbReference>
<keyword evidence="10 11" id="KW-0012">Acyltransferase</keyword>
<dbReference type="Proteomes" id="UP000023795">
    <property type="component" value="Unassembled WGS sequence"/>
</dbReference>
<evidence type="ECO:0000256" key="13">
    <source>
        <dbReference type="RuleBase" id="RU003694"/>
    </source>
</evidence>
<dbReference type="InterPro" id="IPR020841">
    <property type="entry name" value="PKS_Beta-ketoAc_synthase_dom"/>
</dbReference>
<evidence type="ECO:0000256" key="6">
    <source>
        <dbReference type="ARBA" id="ARBA00022679"/>
    </source>
</evidence>
<gene>
    <name evidence="15" type="ORF">MOMA_03915</name>
</gene>
<dbReference type="Pfam" id="PF00109">
    <property type="entry name" value="ketoacyl-synt"/>
    <property type="match status" value="1"/>
</dbReference>
<evidence type="ECO:0000256" key="5">
    <source>
        <dbReference type="ARBA" id="ARBA00022516"/>
    </source>
</evidence>
<dbReference type="SUPFAM" id="SSF53901">
    <property type="entry name" value="Thiolase-like"/>
    <property type="match status" value="2"/>
</dbReference>
<evidence type="ECO:0000256" key="4">
    <source>
        <dbReference type="ARBA" id="ARBA00014657"/>
    </source>
</evidence>
<dbReference type="PANTHER" id="PTHR11712:SF336">
    <property type="entry name" value="3-OXOACYL-[ACYL-CARRIER-PROTEIN] SYNTHASE, MITOCHONDRIAL"/>
    <property type="match status" value="1"/>
</dbReference>
<evidence type="ECO:0000256" key="10">
    <source>
        <dbReference type="ARBA" id="ARBA00023315"/>
    </source>
</evidence>
<dbReference type="InterPro" id="IPR014031">
    <property type="entry name" value="Ketoacyl_synth_C"/>
</dbReference>
<organism evidence="15 16">
    <name type="scientific">Moraxella macacae 0408225</name>
    <dbReference type="NCBI Taxonomy" id="1230338"/>
    <lineage>
        <taxon>Bacteria</taxon>
        <taxon>Pseudomonadati</taxon>
        <taxon>Pseudomonadota</taxon>
        <taxon>Gammaproteobacteria</taxon>
        <taxon>Moraxellales</taxon>
        <taxon>Moraxellaceae</taxon>
        <taxon>Moraxella</taxon>
    </lineage>
</organism>
<evidence type="ECO:0000256" key="1">
    <source>
        <dbReference type="ARBA" id="ARBA00005194"/>
    </source>
</evidence>